<protein>
    <submittedName>
        <fullName evidence="1">SOUL heme-binding protein</fullName>
    </submittedName>
</protein>
<organism evidence="1 2">
    <name type="scientific">Alkalibacterium pelagium</name>
    <dbReference type="NCBI Taxonomy" id="426702"/>
    <lineage>
        <taxon>Bacteria</taxon>
        <taxon>Bacillati</taxon>
        <taxon>Bacillota</taxon>
        <taxon>Bacilli</taxon>
        <taxon>Lactobacillales</taxon>
        <taxon>Carnobacteriaceae</taxon>
        <taxon>Alkalibacterium</taxon>
    </lineage>
</organism>
<dbReference type="Gene3D" id="3.20.80.10">
    <property type="entry name" value="Regulatory factor, effector binding domain"/>
    <property type="match status" value="1"/>
</dbReference>
<keyword evidence="2" id="KW-1185">Reference proteome</keyword>
<reference evidence="2" key="1">
    <citation type="submission" date="2016-10" db="EMBL/GenBank/DDBJ databases">
        <authorList>
            <person name="Varghese N."/>
            <person name="Submissions S."/>
        </authorList>
    </citation>
    <scope>NUCLEOTIDE SEQUENCE [LARGE SCALE GENOMIC DNA]</scope>
    <source>
        <strain evidence="2">DSM 19183</strain>
    </source>
</reference>
<proteinExistence type="predicted"/>
<accession>A0A1H7IP00</accession>
<dbReference type="EMBL" id="FNZU01000004">
    <property type="protein sequence ID" value="SEK63622.1"/>
    <property type="molecule type" value="Genomic_DNA"/>
</dbReference>
<sequence length="182" mass="21308">MSKYESPEYHVLTKEDECELRRYTDFYVVEYENSKDPELNKGFGTLFKYISSDNKMDEKIPMTVPVIQNKSKETKKMAFVVPEKYRDHIPNPNNPNLTVRKFEEGLFAAVCYSGRTREGKELRMMNKLTQWLEGKGYQTDSDFMVAVYNGPFTLPTARRNEVWVRVTEKDSIEDNKNDEGDS</sequence>
<dbReference type="STRING" id="426702.SAMN04488099_104192"/>
<dbReference type="InterPro" id="IPR011256">
    <property type="entry name" value="Reg_factor_effector_dom_sf"/>
</dbReference>
<dbReference type="OrthoDB" id="2156220at2"/>
<dbReference type="Pfam" id="PF04832">
    <property type="entry name" value="SOUL"/>
    <property type="match status" value="1"/>
</dbReference>
<dbReference type="PANTHER" id="PTHR11220">
    <property type="entry name" value="HEME-BINDING PROTEIN-RELATED"/>
    <property type="match status" value="1"/>
</dbReference>
<dbReference type="PANTHER" id="PTHR11220:SF1">
    <property type="entry name" value="HEME-BINDING PROTEIN 2"/>
    <property type="match status" value="1"/>
</dbReference>
<dbReference type="SUPFAM" id="SSF55136">
    <property type="entry name" value="Probable bacterial effector-binding domain"/>
    <property type="match status" value="1"/>
</dbReference>
<gene>
    <name evidence="1" type="ORF">SAMN04488099_104192</name>
</gene>
<name>A0A1H7IP00_9LACT</name>
<dbReference type="InterPro" id="IPR006917">
    <property type="entry name" value="SOUL_heme-bd"/>
</dbReference>
<evidence type="ECO:0000313" key="1">
    <source>
        <dbReference type="EMBL" id="SEK63622.1"/>
    </source>
</evidence>
<dbReference type="AlphaFoldDB" id="A0A1H7IP00"/>
<dbReference type="Proteomes" id="UP000199081">
    <property type="component" value="Unassembled WGS sequence"/>
</dbReference>
<evidence type="ECO:0000313" key="2">
    <source>
        <dbReference type="Proteomes" id="UP000199081"/>
    </source>
</evidence>
<dbReference type="RefSeq" id="WP_091479878.1">
    <property type="nucleotide sequence ID" value="NZ_BJYC01000004.1"/>
</dbReference>